<proteinExistence type="predicted"/>
<dbReference type="Proteomes" id="UP000236732">
    <property type="component" value="Unassembled WGS sequence"/>
</dbReference>
<organism evidence="1 2">
    <name type="scientific">Nonomuraea solani</name>
    <dbReference type="NCBI Taxonomy" id="1144553"/>
    <lineage>
        <taxon>Bacteria</taxon>
        <taxon>Bacillati</taxon>
        <taxon>Actinomycetota</taxon>
        <taxon>Actinomycetes</taxon>
        <taxon>Streptosporangiales</taxon>
        <taxon>Streptosporangiaceae</taxon>
        <taxon>Nonomuraea</taxon>
    </lineage>
</organism>
<dbReference type="InterPro" id="IPR046023">
    <property type="entry name" value="DUF5980"/>
</dbReference>
<reference evidence="1 2" key="1">
    <citation type="submission" date="2016-10" db="EMBL/GenBank/DDBJ databases">
        <authorList>
            <person name="de Groot N.N."/>
        </authorList>
    </citation>
    <scope>NUCLEOTIDE SEQUENCE [LARGE SCALE GENOMIC DNA]</scope>
    <source>
        <strain evidence="1 2">CGMCC 4.7037</strain>
    </source>
</reference>
<gene>
    <name evidence="1" type="ORF">SAMN05444920_11162</name>
</gene>
<dbReference type="AlphaFoldDB" id="A0A1H6ELN0"/>
<dbReference type="RefSeq" id="WP_103960016.1">
    <property type="nucleotide sequence ID" value="NZ_FNVT01000011.1"/>
</dbReference>
<dbReference type="OrthoDB" id="3392559at2"/>
<accession>A0A1H6ELN0</accession>
<evidence type="ECO:0000313" key="2">
    <source>
        <dbReference type="Proteomes" id="UP000236732"/>
    </source>
</evidence>
<keyword evidence="2" id="KW-1185">Reference proteome</keyword>
<evidence type="ECO:0000313" key="1">
    <source>
        <dbReference type="EMBL" id="SEG97795.1"/>
    </source>
</evidence>
<dbReference type="EMBL" id="FNVT01000011">
    <property type="protein sequence ID" value="SEG97795.1"/>
    <property type="molecule type" value="Genomic_DNA"/>
</dbReference>
<name>A0A1H6ELN0_9ACTN</name>
<protein>
    <submittedName>
        <fullName evidence="1">Uncharacterized protein</fullName>
    </submittedName>
</protein>
<dbReference type="Pfam" id="PF19410">
    <property type="entry name" value="DUF5980"/>
    <property type="match status" value="1"/>
</dbReference>
<sequence length="136" mass="14292">MKSTLQRAAGLLLGLALVLVGVLPTPAAATTWELRDVEQRMCVTSDFGHPNTYFVAPVFGSWTTTIRTGIQKMPPGSSSLGGSVIPPGSNYGSVIIGFVHISIAPAPVGVYIAEVWASDGVVTQTVPVRINVQVRC</sequence>